<dbReference type="Proteomes" id="UP000315017">
    <property type="component" value="Chromosome"/>
</dbReference>
<feature type="region of interest" description="Disordered" evidence="7">
    <location>
        <begin position="147"/>
        <end position="168"/>
    </location>
</feature>
<dbReference type="InterPro" id="IPR003416">
    <property type="entry name" value="MgtC/SapB/SrpB/YhiD_fam"/>
</dbReference>
<name>A0A517Y4Q4_9BACT</name>
<gene>
    <name evidence="10" type="ORF">ETAA8_02920</name>
</gene>
<organism evidence="10 11">
    <name type="scientific">Anatilimnocola aggregata</name>
    <dbReference type="NCBI Taxonomy" id="2528021"/>
    <lineage>
        <taxon>Bacteria</taxon>
        <taxon>Pseudomonadati</taxon>
        <taxon>Planctomycetota</taxon>
        <taxon>Planctomycetia</taxon>
        <taxon>Pirellulales</taxon>
        <taxon>Pirellulaceae</taxon>
        <taxon>Anatilimnocola</taxon>
    </lineage>
</organism>
<feature type="transmembrane region" description="Helical" evidence="8">
    <location>
        <begin position="95"/>
        <end position="114"/>
    </location>
</feature>
<evidence type="ECO:0000256" key="5">
    <source>
        <dbReference type="ARBA" id="ARBA00022989"/>
    </source>
</evidence>
<dbReference type="PANTHER" id="PTHR33778">
    <property type="entry name" value="PROTEIN MGTC"/>
    <property type="match status" value="1"/>
</dbReference>
<keyword evidence="6 8" id="KW-0472">Membrane</keyword>
<keyword evidence="3" id="KW-1003">Cell membrane</keyword>
<reference evidence="10 11" key="1">
    <citation type="submission" date="2019-02" db="EMBL/GenBank/DDBJ databases">
        <title>Deep-cultivation of Planctomycetes and their phenomic and genomic characterization uncovers novel biology.</title>
        <authorList>
            <person name="Wiegand S."/>
            <person name="Jogler M."/>
            <person name="Boedeker C."/>
            <person name="Pinto D."/>
            <person name="Vollmers J."/>
            <person name="Rivas-Marin E."/>
            <person name="Kohn T."/>
            <person name="Peeters S.H."/>
            <person name="Heuer A."/>
            <person name="Rast P."/>
            <person name="Oberbeckmann S."/>
            <person name="Bunk B."/>
            <person name="Jeske O."/>
            <person name="Meyerdierks A."/>
            <person name="Storesund J.E."/>
            <person name="Kallscheuer N."/>
            <person name="Luecker S."/>
            <person name="Lage O.M."/>
            <person name="Pohl T."/>
            <person name="Merkel B.J."/>
            <person name="Hornburger P."/>
            <person name="Mueller R.-W."/>
            <person name="Bruemmer F."/>
            <person name="Labrenz M."/>
            <person name="Spormann A.M."/>
            <person name="Op den Camp H."/>
            <person name="Overmann J."/>
            <person name="Amann R."/>
            <person name="Jetten M.S.M."/>
            <person name="Mascher T."/>
            <person name="Medema M.H."/>
            <person name="Devos D.P."/>
            <person name="Kaster A.-K."/>
            <person name="Ovreas L."/>
            <person name="Rohde M."/>
            <person name="Galperin M.Y."/>
            <person name="Jogler C."/>
        </authorList>
    </citation>
    <scope>NUCLEOTIDE SEQUENCE [LARGE SCALE GENOMIC DNA]</scope>
    <source>
        <strain evidence="10 11">ETA_A8</strain>
    </source>
</reference>
<keyword evidence="11" id="KW-1185">Reference proteome</keyword>
<dbReference type="GO" id="GO:0005886">
    <property type="term" value="C:plasma membrane"/>
    <property type="evidence" value="ECO:0007669"/>
    <property type="project" value="UniProtKB-SubCell"/>
</dbReference>
<comment type="subcellular location">
    <subcellularLocation>
        <location evidence="1">Cell membrane</location>
        <topology evidence="1">Multi-pass membrane protein</topology>
    </subcellularLocation>
</comment>
<feature type="domain" description="MgtC/SapB/SrpB/YhiD N-terminal" evidence="9">
    <location>
        <begin position="11"/>
        <end position="138"/>
    </location>
</feature>
<evidence type="ECO:0000256" key="7">
    <source>
        <dbReference type="SAM" id="MobiDB-lite"/>
    </source>
</evidence>
<dbReference type="AlphaFoldDB" id="A0A517Y4Q4"/>
<dbReference type="RefSeq" id="WP_145083829.1">
    <property type="nucleotide sequence ID" value="NZ_CP036274.1"/>
</dbReference>
<dbReference type="Pfam" id="PF02308">
    <property type="entry name" value="MgtC"/>
    <property type="match status" value="1"/>
</dbReference>
<feature type="transmembrane region" description="Helical" evidence="8">
    <location>
        <begin position="72"/>
        <end position="89"/>
    </location>
</feature>
<feature type="transmembrane region" description="Helical" evidence="8">
    <location>
        <begin position="121"/>
        <end position="139"/>
    </location>
</feature>
<proteinExistence type="inferred from homology"/>
<evidence type="ECO:0000313" key="11">
    <source>
        <dbReference type="Proteomes" id="UP000315017"/>
    </source>
</evidence>
<keyword evidence="5 8" id="KW-1133">Transmembrane helix</keyword>
<evidence type="ECO:0000259" key="9">
    <source>
        <dbReference type="Pfam" id="PF02308"/>
    </source>
</evidence>
<evidence type="ECO:0000313" key="10">
    <source>
        <dbReference type="EMBL" id="QDU25229.1"/>
    </source>
</evidence>
<evidence type="ECO:0000256" key="6">
    <source>
        <dbReference type="ARBA" id="ARBA00023136"/>
    </source>
</evidence>
<evidence type="ECO:0000256" key="4">
    <source>
        <dbReference type="ARBA" id="ARBA00022692"/>
    </source>
</evidence>
<dbReference type="PRINTS" id="PR01837">
    <property type="entry name" value="MGTCSAPBPROT"/>
</dbReference>
<evidence type="ECO:0000256" key="8">
    <source>
        <dbReference type="SAM" id="Phobius"/>
    </source>
</evidence>
<sequence>MLSTLELIVRLSLAALFGAVLGWEREAQQKPAGLRTHILVSLGSAAFMLAGLELKNELVEKNQANSADILKVLGGIVGGIGFLGAGSIIQKRRGVSGLTTAATIWLTAAVGIASGLGYYRLAIISVILALVVLLALGIVQHGKQYLHNDDSPSDPPKDDARNEKPARG</sequence>
<evidence type="ECO:0000256" key="3">
    <source>
        <dbReference type="ARBA" id="ARBA00022475"/>
    </source>
</evidence>
<accession>A0A517Y4Q4</accession>
<dbReference type="PANTHER" id="PTHR33778:SF1">
    <property type="entry name" value="MAGNESIUM TRANSPORTER YHID-RELATED"/>
    <property type="match status" value="1"/>
</dbReference>
<dbReference type="InterPro" id="IPR049177">
    <property type="entry name" value="MgtC_SapB_SrpB_YhiD_N"/>
</dbReference>
<dbReference type="EMBL" id="CP036274">
    <property type="protein sequence ID" value="QDU25229.1"/>
    <property type="molecule type" value="Genomic_DNA"/>
</dbReference>
<dbReference type="OrthoDB" id="9811198at2"/>
<protein>
    <submittedName>
        <fullName evidence="10">Putative Mg(2+) transport ATPase</fullName>
    </submittedName>
</protein>
<keyword evidence="4 8" id="KW-0812">Transmembrane</keyword>
<evidence type="ECO:0000256" key="2">
    <source>
        <dbReference type="ARBA" id="ARBA00009298"/>
    </source>
</evidence>
<feature type="transmembrane region" description="Helical" evidence="8">
    <location>
        <begin position="32"/>
        <end position="52"/>
    </location>
</feature>
<dbReference type="KEGG" id="aagg:ETAA8_02920"/>
<comment type="similarity">
    <text evidence="2">Belongs to the MgtC/SapB family.</text>
</comment>
<evidence type="ECO:0000256" key="1">
    <source>
        <dbReference type="ARBA" id="ARBA00004651"/>
    </source>
</evidence>